<keyword evidence="10" id="KW-1185">Reference proteome</keyword>
<dbReference type="GO" id="GO:0008236">
    <property type="term" value="F:serine-type peptidase activity"/>
    <property type="evidence" value="ECO:0007669"/>
    <property type="project" value="UniProtKB-KW"/>
</dbReference>
<keyword evidence="6" id="KW-0472">Membrane</keyword>
<evidence type="ECO:0000256" key="6">
    <source>
        <dbReference type="SAM" id="Phobius"/>
    </source>
</evidence>
<dbReference type="CDD" id="cd07560">
    <property type="entry name" value="Peptidase_S41_CPP"/>
    <property type="match status" value="1"/>
</dbReference>
<dbReference type="SUPFAM" id="SSF50156">
    <property type="entry name" value="PDZ domain-like"/>
    <property type="match status" value="1"/>
</dbReference>
<dbReference type="InterPro" id="IPR036034">
    <property type="entry name" value="PDZ_sf"/>
</dbReference>
<comment type="similarity">
    <text evidence="1 5">Belongs to the peptidase S41A family.</text>
</comment>
<keyword evidence="2 5" id="KW-0645">Protease</keyword>
<dbReference type="GO" id="GO:0007165">
    <property type="term" value="P:signal transduction"/>
    <property type="evidence" value="ECO:0007669"/>
    <property type="project" value="TreeGrafter"/>
</dbReference>
<dbReference type="CDD" id="cd06782">
    <property type="entry name" value="cpPDZ_CPP-like"/>
    <property type="match status" value="1"/>
</dbReference>
<dbReference type="InterPro" id="IPR036366">
    <property type="entry name" value="PGBDSf"/>
</dbReference>
<dbReference type="Gene3D" id="3.30.750.44">
    <property type="match status" value="1"/>
</dbReference>
<dbReference type="RefSeq" id="WP_126809336.1">
    <property type="nucleotide sequence ID" value="NZ_NGKA01000012.1"/>
</dbReference>
<gene>
    <name evidence="9" type="ORF">CBF29_08595</name>
</gene>
<keyword evidence="6" id="KW-1133">Transmembrane helix</keyword>
<dbReference type="Pfam" id="PF01471">
    <property type="entry name" value="PG_binding_1"/>
    <property type="match status" value="1"/>
</dbReference>
<evidence type="ECO:0000313" key="9">
    <source>
        <dbReference type="EMBL" id="RSU11011.1"/>
    </source>
</evidence>
<dbReference type="EMBL" id="NGKA01000012">
    <property type="protein sequence ID" value="RSU11011.1"/>
    <property type="molecule type" value="Genomic_DNA"/>
</dbReference>
<dbReference type="OrthoDB" id="9812068at2"/>
<sequence>MKNDKKFSYSQLMTGIIVSVLLAVAGTYLVLKETQGLSSRTAQESQATLDGNLSSVEEVFNLILANYLGDVDEEELVKGAIAGMTAAIGDPYSGFYTGLDKEELDEVITGSFEGIGATMSLKNELPTISEPPIPGTPAERARLQENDVILKVDGVETAGKALTDVVKKIRGEKGTEVTLTIERGGDVFDVTLVRDTVPVHSVSVDISPENKSVGIVNVSTFSQNTGKEFNKGIEELRSSGATSFIIDLRGNPGGSLDQVLMMASRFLKDDQVILQVQDGEGKTEKITAGEDLDEGNKITEKTIVLVDRNSASASEIFAAALKENNRAEIIGEQTFGKGTMQVVKSLSEDTELKLTTNKWLTPDGNWLNEEGLPPSIEVAYPDYYEVRAIDTANSFQLGASGQSVESINQMLAALGYSSSETQDQFTDETVAGVKAFQEKEKLSVTGVVDKQTANQLGIRLVEHLKANDAQMRRALTEIAK</sequence>
<reference evidence="9 10" key="1">
    <citation type="submission" date="2017-05" db="EMBL/GenBank/DDBJ databases">
        <title>Vagococcus spp. assemblies.</title>
        <authorList>
            <person name="Gulvik C.A."/>
        </authorList>
    </citation>
    <scope>NUCLEOTIDE SEQUENCE [LARGE SCALE GENOMIC DNA]</scope>
    <source>
        <strain evidence="9 10">CCUG 51432</strain>
    </source>
</reference>
<dbReference type="NCBIfam" id="TIGR00225">
    <property type="entry name" value="prc"/>
    <property type="match status" value="1"/>
</dbReference>
<evidence type="ECO:0000256" key="5">
    <source>
        <dbReference type="RuleBase" id="RU004404"/>
    </source>
</evidence>
<dbReference type="Pfam" id="PF17820">
    <property type="entry name" value="PDZ_6"/>
    <property type="match status" value="1"/>
</dbReference>
<dbReference type="AlphaFoldDB" id="A0A430ASH8"/>
<protein>
    <recommendedName>
        <fullName evidence="11">Peptidase S41</fullName>
    </recommendedName>
</protein>
<dbReference type="InterPro" id="IPR041489">
    <property type="entry name" value="PDZ_6"/>
</dbReference>
<dbReference type="InterPro" id="IPR005151">
    <property type="entry name" value="Tail-specific_protease"/>
</dbReference>
<dbReference type="Pfam" id="PF03572">
    <property type="entry name" value="Peptidase_S41"/>
    <property type="match status" value="1"/>
</dbReference>
<evidence type="ECO:0000256" key="4">
    <source>
        <dbReference type="ARBA" id="ARBA00022825"/>
    </source>
</evidence>
<feature type="domain" description="PDZ" evidence="7">
    <location>
        <begin position="113"/>
        <end position="185"/>
    </location>
</feature>
<dbReference type="InterPro" id="IPR029045">
    <property type="entry name" value="ClpP/crotonase-like_dom_sf"/>
</dbReference>
<dbReference type="Gene3D" id="3.90.226.10">
    <property type="entry name" value="2-enoyl-CoA Hydratase, Chain A, domain 1"/>
    <property type="match status" value="1"/>
</dbReference>
<dbReference type="InterPro" id="IPR036365">
    <property type="entry name" value="PGBD-like_sf"/>
</dbReference>
<evidence type="ECO:0000259" key="8">
    <source>
        <dbReference type="SMART" id="SM00245"/>
    </source>
</evidence>
<keyword evidence="4 5" id="KW-0720">Serine protease</keyword>
<dbReference type="InterPro" id="IPR055210">
    <property type="entry name" value="CtpA/B_N"/>
</dbReference>
<feature type="transmembrane region" description="Helical" evidence="6">
    <location>
        <begin position="12"/>
        <end position="31"/>
    </location>
</feature>
<dbReference type="Pfam" id="PF22694">
    <property type="entry name" value="CtpB_N-like"/>
    <property type="match status" value="1"/>
</dbReference>
<proteinExistence type="inferred from homology"/>
<name>A0A430ASH8_9ENTE</name>
<evidence type="ECO:0008006" key="11">
    <source>
        <dbReference type="Google" id="ProtNLM"/>
    </source>
</evidence>
<dbReference type="Gene3D" id="2.30.42.10">
    <property type="match status" value="1"/>
</dbReference>
<dbReference type="InterPro" id="IPR001478">
    <property type="entry name" value="PDZ"/>
</dbReference>
<evidence type="ECO:0000313" key="10">
    <source>
        <dbReference type="Proteomes" id="UP000287605"/>
    </source>
</evidence>
<keyword evidence="6" id="KW-0812">Transmembrane</keyword>
<dbReference type="Gene3D" id="1.10.101.10">
    <property type="entry name" value="PGBD-like superfamily/PGBD"/>
    <property type="match status" value="1"/>
</dbReference>
<organism evidence="9 10">
    <name type="scientific">Vagococcus elongatus</name>
    <dbReference type="NCBI Taxonomy" id="180344"/>
    <lineage>
        <taxon>Bacteria</taxon>
        <taxon>Bacillati</taxon>
        <taxon>Bacillota</taxon>
        <taxon>Bacilli</taxon>
        <taxon>Lactobacillales</taxon>
        <taxon>Enterococcaceae</taxon>
        <taxon>Vagococcus</taxon>
    </lineage>
</organism>
<dbReference type="GO" id="GO:0004175">
    <property type="term" value="F:endopeptidase activity"/>
    <property type="evidence" value="ECO:0007669"/>
    <property type="project" value="TreeGrafter"/>
</dbReference>
<dbReference type="SMART" id="SM00245">
    <property type="entry name" value="TSPc"/>
    <property type="match status" value="1"/>
</dbReference>
<dbReference type="Proteomes" id="UP000287605">
    <property type="component" value="Unassembled WGS sequence"/>
</dbReference>
<keyword evidence="3 5" id="KW-0378">Hydrolase</keyword>
<dbReference type="GO" id="GO:0030288">
    <property type="term" value="C:outer membrane-bounded periplasmic space"/>
    <property type="evidence" value="ECO:0007669"/>
    <property type="project" value="TreeGrafter"/>
</dbReference>
<dbReference type="InterPro" id="IPR004447">
    <property type="entry name" value="Peptidase_S41A"/>
</dbReference>
<feature type="domain" description="Tail specific protease" evidence="8">
    <location>
        <begin position="185"/>
        <end position="379"/>
    </location>
</feature>
<comment type="caution">
    <text evidence="9">The sequence shown here is derived from an EMBL/GenBank/DDBJ whole genome shotgun (WGS) entry which is preliminary data.</text>
</comment>
<evidence type="ECO:0000256" key="2">
    <source>
        <dbReference type="ARBA" id="ARBA00022670"/>
    </source>
</evidence>
<evidence type="ECO:0000256" key="1">
    <source>
        <dbReference type="ARBA" id="ARBA00009179"/>
    </source>
</evidence>
<dbReference type="InterPro" id="IPR002477">
    <property type="entry name" value="Peptidoglycan-bd-like"/>
</dbReference>
<dbReference type="PANTHER" id="PTHR32060">
    <property type="entry name" value="TAIL-SPECIFIC PROTEASE"/>
    <property type="match status" value="1"/>
</dbReference>
<dbReference type="SUPFAM" id="SSF47090">
    <property type="entry name" value="PGBD-like"/>
    <property type="match status" value="1"/>
</dbReference>
<dbReference type="SUPFAM" id="SSF52096">
    <property type="entry name" value="ClpP/crotonase"/>
    <property type="match status" value="1"/>
</dbReference>
<evidence type="ECO:0000259" key="7">
    <source>
        <dbReference type="SMART" id="SM00228"/>
    </source>
</evidence>
<dbReference type="PANTHER" id="PTHR32060:SF30">
    <property type="entry name" value="CARBOXY-TERMINAL PROCESSING PROTEASE CTPA"/>
    <property type="match status" value="1"/>
</dbReference>
<dbReference type="SMART" id="SM00228">
    <property type="entry name" value="PDZ"/>
    <property type="match status" value="1"/>
</dbReference>
<accession>A0A430ASH8</accession>
<dbReference type="GO" id="GO:0006508">
    <property type="term" value="P:proteolysis"/>
    <property type="evidence" value="ECO:0007669"/>
    <property type="project" value="UniProtKB-KW"/>
</dbReference>
<evidence type="ECO:0000256" key="3">
    <source>
        <dbReference type="ARBA" id="ARBA00022801"/>
    </source>
</evidence>